<feature type="compositionally biased region" description="Basic and acidic residues" evidence="1">
    <location>
        <begin position="144"/>
        <end position="161"/>
    </location>
</feature>
<accession>A0ABW3Q4V6</accession>
<dbReference type="InterPro" id="IPR011658">
    <property type="entry name" value="PA14_dom"/>
</dbReference>
<dbReference type="Pfam" id="PF07691">
    <property type="entry name" value="PA14"/>
    <property type="match status" value="1"/>
</dbReference>
<evidence type="ECO:0000259" key="3">
    <source>
        <dbReference type="PROSITE" id="PS51820"/>
    </source>
</evidence>
<gene>
    <name evidence="4" type="ORF">ACFQ4C_06245</name>
</gene>
<sequence length="623" mass="67937">MIFNSMTATMARVLLGVGWVCNVGLAIAQPKSDQPSALPLNDLSAFQKPGKNWQIVGDVSANLNQNNVLTSTKGTGVLANLPVKDGNIDLVSNFQHGDVDLDLDYLIAKGSNSGIYLQGRYEIQLLDSWGVKTPKAGDNGGIYERWDDSKPEGQKGYEGHPPRQNASRAPGLWQHLKISFQAPRFDASGKKIENARMLLVELNGVAIHENVELSGPTRGALGNNEVAMGPLRIQGDHGPVAIRNIVIKNYDKPRPELMNLKYAVYKGRFDKEPDFSKLPPEAEGSSVMLTANVTRIPNDFLIRYTGTLRVKEPGEYAFNLGAAGGGGMMKINNKVVITPGDRRQNGSVTLPAGDVPFELIYAKLEDWAKPSIGLAVTGPGIREYIISDASNNNSGDPTDPILVDASSNTILRSFMDMPGYKNAQGRTLRVVHAVSVGSPEQVHYTYDMDNGTLLQVWRGKFLDATPMWHDRGDGSSRPMGMVQWLGTPLLGLTNLSSPQAAWTTDTTGSGFRPRGYVLDENDRPTFRYQTYGATVTDAVRVLENGQGVRRELTVQNPSANLYARLVEGNSIAPMENGMYIVDGKAYYVRIDDAGGATPTVRKVGERQELIVPVKGKLSYSILF</sequence>
<keyword evidence="2" id="KW-0732">Signal</keyword>
<feature type="region of interest" description="Disordered" evidence="1">
    <location>
        <begin position="140"/>
        <end position="168"/>
    </location>
</feature>
<dbReference type="SUPFAM" id="SSF56988">
    <property type="entry name" value="Anthrax protective antigen"/>
    <property type="match status" value="1"/>
</dbReference>
<comment type="caution">
    <text evidence="4">The sequence shown here is derived from an EMBL/GenBank/DDBJ whole genome shotgun (WGS) entry which is preliminary data.</text>
</comment>
<evidence type="ECO:0000256" key="2">
    <source>
        <dbReference type="SAM" id="SignalP"/>
    </source>
</evidence>
<dbReference type="InterPro" id="IPR037524">
    <property type="entry name" value="PA14/GLEYA"/>
</dbReference>
<evidence type="ECO:0000256" key="1">
    <source>
        <dbReference type="SAM" id="MobiDB-lite"/>
    </source>
</evidence>
<feature type="chain" id="PRO_5045458002" evidence="2">
    <location>
        <begin position="29"/>
        <end position="623"/>
    </location>
</feature>
<organism evidence="4 5">
    <name type="scientific">Larkinella insperata</name>
    <dbReference type="NCBI Taxonomy" id="332158"/>
    <lineage>
        <taxon>Bacteria</taxon>
        <taxon>Pseudomonadati</taxon>
        <taxon>Bacteroidota</taxon>
        <taxon>Cytophagia</taxon>
        <taxon>Cytophagales</taxon>
        <taxon>Spirosomataceae</taxon>
        <taxon>Larkinella</taxon>
    </lineage>
</organism>
<evidence type="ECO:0000313" key="5">
    <source>
        <dbReference type="Proteomes" id="UP001597116"/>
    </source>
</evidence>
<feature type="signal peptide" evidence="2">
    <location>
        <begin position="1"/>
        <end position="28"/>
    </location>
</feature>
<dbReference type="InterPro" id="IPR010496">
    <property type="entry name" value="AL/BT2_dom"/>
</dbReference>
<dbReference type="RefSeq" id="WP_265989186.1">
    <property type="nucleotide sequence ID" value="NZ_CP110973.1"/>
</dbReference>
<evidence type="ECO:0000313" key="4">
    <source>
        <dbReference type="EMBL" id="MFD1140697.1"/>
    </source>
</evidence>
<feature type="domain" description="PA14" evidence="3">
    <location>
        <begin position="255"/>
        <end position="390"/>
    </location>
</feature>
<reference evidence="5" key="1">
    <citation type="journal article" date="2019" name="Int. J. Syst. Evol. Microbiol.">
        <title>The Global Catalogue of Microorganisms (GCM) 10K type strain sequencing project: providing services to taxonomists for standard genome sequencing and annotation.</title>
        <authorList>
            <consortium name="The Broad Institute Genomics Platform"/>
            <consortium name="The Broad Institute Genome Sequencing Center for Infectious Disease"/>
            <person name="Wu L."/>
            <person name="Ma J."/>
        </authorList>
    </citation>
    <scope>NUCLEOTIDE SEQUENCE [LARGE SCALE GENOMIC DNA]</scope>
    <source>
        <strain evidence="5">CCUG 55608</strain>
    </source>
</reference>
<dbReference type="EMBL" id="JBHTLP010000002">
    <property type="protein sequence ID" value="MFD1140697.1"/>
    <property type="molecule type" value="Genomic_DNA"/>
</dbReference>
<protein>
    <submittedName>
        <fullName evidence="4">DUF1080 domain-containing protein</fullName>
    </submittedName>
</protein>
<name>A0ABW3Q4V6_9BACT</name>
<dbReference type="Pfam" id="PF06439">
    <property type="entry name" value="3keto-disac_hyd"/>
    <property type="match status" value="1"/>
</dbReference>
<dbReference type="SMART" id="SM00758">
    <property type="entry name" value="PA14"/>
    <property type="match status" value="1"/>
</dbReference>
<dbReference type="Proteomes" id="UP001597116">
    <property type="component" value="Unassembled WGS sequence"/>
</dbReference>
<dbReference type="PROSITE" id="PS51820">
    <property type="entry name" value="PA14"/>
    <property type="match status" value="1"/>
</dbReference>
<proteinExistence type="predicted"/>
<dbReference type="Gene3D" id="2.60.120.560">
    <property type="entry name" value="Exo-inulinase, domain 1"/>
    <property type="match status" value="1"/>
</dbReference>
<keyword evidence="5" id="KW-1185">Reference proteome</keyword>